<name>A0ABS5KDQ9_9BACT</name>
<dbReference type="SUPFAM" id="SSF49464">
    <property type="entry name" value="Carboxypeptidase regulatory domain-like"/>
    <property type="match status" value="1"/>
</dbReference>
<sequence length="491" mass="56898">MNRHLLSKFWLILFFICLLPETHAQITSINQQGITIEALFDSLTNQTAIDIAYDVSAIPSDSAVNVNFQNKHALQIVQEVLRNCQVDITYLNGQIIISKQLPAPQKPQHIVLTGTVLDQSDGNALPLVNISVIDKPLGSITNSIGQFEFKLPHSYAGQQLAFSFLGYNTTFLAIPKEDSIIDIRLTPTSVRLDEIEVTYKDPQTIVEQLRTHHRNNYFDAQTVLEGFFRESIKQDESYVQVSEAIIEIIKPNYYNPSNLERVKFIKGRKKNDLRSMDFIDFKLEGGPFQFSRIDIARYQDFYLEDKQLYKYTYDGIAILNDEIVYKIKFRPINDDGDLLYNGTLFIHSESFALVRSEFKLTNKALKTSGKTLIRKASRKIKVKPLAATYYIDYRYWENKWILNRIKGEIVIRINDKNQKVNSVFTATTELLISDCTINEKYKLRPSELYKSKYVLADQIKETDEEFWKDYNIIRPDEELEKVFKQTKVVSK</sequence>
<dbReference type="RefSeq" id="WP_212229885.1">
    <property type="nucleotide sequence ID" value="NZ_JAGUCN010000020.1"/>
</dbReference>
<accession>A0ABS5KDQ9</accession>
<feature type="chain" id="PRO_5046503740" evidence="1">
    <location>
        <begin position="25"/>
        <end position="491"/>
    </location>
</feature>
<reference evidence="2 3" key="1">
    <citation type="journal article" date="2014" name="Int. J. Syst. Evol. Microbiol.">
        <title>Carboxylicivirga gen. nov. in the family Marinilabiliaceae with two novel species, Carboxylicivirga mesophila sp. nov. and Carboxylicivirga taeanensis sp. nov., and reclassification of Cytophaga fermentans as Saccharicrinis fermentans gen. nov., comb. nov.</title>
        <authorList>
            <person name="Yang S.H."/>
            <person name="Seo H.S."/>
            <person name="Woo J.H."/>
            <person name="Oh H.M."/>
            <person name="Jang H."/>
            <person name="Lee J.H."/>
            <person name="Kim S.J."/>
            <person name="Kwon K.K."/>
        </authorList>
    </citation>
    <scope>NUCLEOTIDE SEQUENCE [LARGE SCALE GENOMIC DNA]</scope>
    <source>
        <strain evidence="2 3">JCM 18290</strain>
    </source>
</reference>
<evidence type="ECO:0000313" key="3">
    <source>
        <dbReference type="Proteomes" id="UP000721861"/>
    </source>
</evidence>
<dbReference type="Proteomes" id="UP000721861">
    <property type="component" value="Unassembled WGS sequence"/>
</dbReference>
<evidence type="ECO:0000256" key="1">
    <source>
        <dbReference type="SAM" id="SignalP"/>
    </source>
</evidence>
<gene>
    <name evidence="2" type="ORF">KEM09_16285</name>
</gene>
<feature type="signal peptide" evidence="1">
    <location>
        <begin position="1"/>
        <end position="24"/>
    </location>
</feature>
<proteinExistence type="predicted"/>
<dbReference type="Pfam" id="PF13715">
    <property type="entry name" value="CarbopepD_reg_2"/>
    <property type="match status" value="1"/>
</dbReference>
<organism evidence="2 3">
    <name type="scientific">Carboxylicivirga mesophila</name>
    <dbReference type="NCBI Taxonomy" id="1166478"/>
    <lineage>
        <taxon>Bacteria</taxon>
        <taxon>Pseudomonadati</taxon>
        <taxon>Bacteroidota</taxon>
        <taxon>Bacteroidia</taxon>
        <taxon>Marinilabiliales</taxon>
        <taxon>Marinilabiliaceae</taxon>
        <taxon>Carboxylicivirga</taxon>
    </lineage>
</organism>
<keyword evidence="1" id="KW-0732">Signal</keyword>
<keyword evidence="3" id="KW-1185">Reference proteome</keyword>
<evidence type="ECO:0000313" key="2">
    <source>
        <dbReference type="EMBL" id="MBS2212977.1"/>
    </source>
</evidence>
<dbReference type="InterPro" id="IPR008969">
    <property type="entry name" value="CarboxyPept-like_regulatory"/>
</dbReference>
<protein>
    <submittedName>
        <fullName evidence="2">Carboxypeptidase-like regulatory domain-containing protein</fullName>
    </submittedName>
</protein>
<dbReference type="EMBL" id="JAGUCN010000020">
    <property type="protein sequence ID" value="MBS2212977.1"/>
    <property type="molecule type" value="Genomic_DNA"/>
</dbReference>
<comment type="caution">
    <text evidence="2">The sequence shown here is derived from an EMBL/GenBank/DDBJ whole genome shotgun (WGS) entry which is preliminary data.</text>
</comment>